<evidence type="ECO:0000313" key="1">
    <source>
        <dbReference type="EMBL" id="RNA42849.1"/>
    </source>
</evidence>
<organism evidence="1 2">
    <name type="scientific">Brachionus plicatilis</name>
    <name type="common">Marine rotifer</name>
    <name type="synonym">Brachionus muelleri</name>
    <dbReference type="NCBI Taxonomy" id="10195"/>
    <lineage>
        <taxon>Eukaryota</taxon>
        <taxon>Metazoa</taxon>
        <taxon>Spiralia</taxon>
        <taxon>Gnathifera</taxon>
        <taxon>Rotifera</taxon>
        <taxon>Eurotatoria</taxon>
        <taxon>Monogononta</taxon>
        <taxon>Pseudotrocha</taxon>
        <taxon>Ploima</taxon>
        <taxon>Brachionidae</taxon>
        <taxon>Brachionus</taxon>
    </lineage>
</organism>
<dbReference type="AlphaFoldDB" id="A0A3M7T4L3"/>
<proteinExistence type="predicted"/>
<keyword evidence="2" id="KW-1185">Reference proteome</keyword>
<protein>
    <submittedName>
        <fullName evidence="1">Uncharacterized protein</fullName>
    </submittedName>
</protein>
<dbReference type="EMBL" id="REGN01000313">
    <property type="protein sequence ID" value="RNA42849.1"/>
    <property type="molecule type" value="Genomic_DNA"/>
</dbReference>
<name>A0A3M7T4L3_BRAPC</name>
<sequence length="102" mass="12147">MALNKLRKRDSLYFDSEVKINYSRLLSTCRLSQLLSFPILRLVLEYFIFFNISNTWSIFCYSCHGHAWSYFPFDLPKFNIYRDNLEVSTFKNLAESKGCVHN</sequence>
<comment type="caution">
    <text evidence="1">The sequence shown here is derived from an EMBL/GenBank/DDBJ whole genome shotgun (WGS) entry which is preliminary data.</text>
</comment>
<evidence type="ECO:0000313" key="2">
    <source>
        <dbReference type="Proteomes" id="UP000276133"/>
    </source>
</evidence>
<dbReference type="Proteomes" id="UP000276133">
    <property type="component" value="Unassembled WGS sequence"/>
</dbReference>
<accession>A0A3M7T4L3</accession>
<gene>
    <name evidence="1" type="ORF">BpHYR1_015020</name>
</gene>
<reference evidence="1 2" key="1">
    <citation type="journal article" date="2018" name="Sci. Rep.">
        <title>Genomic signatures of local adaptation to the degree of environmental predictability in rotifers.</title>
        <authorList>
            <person name="Franch-Gras L."/>
            <person name="Hahn C."/>
            <person name="Garcia-Roger E.M."/>
            <person name="Carmona M.J."/>
            <person name="Serra M."/>
            <person name="Gomez A."/>
        </authorList>
    </citation>
    <scope>NUCLEOTIDE SEQUENCE [LARGE SCALE GENOMIC DNA]</scope>
    <source>
        <strain evidence="1">HYR1</strain>
    </source>
</reference>